<keyword evidence="2" id="KW-0805">Transcription regulation</keyword>
<protein>
    <submittedName>
        <fullName evidence="6">Putative transcriptional regulator</fullName>
    </submittedName>
</protein>
<accession>K0CBE0</accession>
<dbReference type="InterPro" id="IPR000847">
    <property type="entry name" value="LysR_HTH_N"/>
</dbReference>
<dbReference type="EMBL" id="CP003466">
    <property type="protein sequence ID" value="AFT69027.1"/>
    <property type="molecule type" value="Genomic_DNA"/>
</dbReference>
<dbReference type="SUPFAM" id="SSF53850">
    <property type="entry name" value="Periplasmic binding protein-like II"/>
    <property type="match status" value="1"/>
</dbReference>
<name>K0CBE0_ALCDB</name>
<keyword evidence="7" id="KW-1185">Reference proteome</keyword>
<dbReference type="OrthoDB" id="8839922at2"/>
<dbReference type="GO" id="GO:0005829">
    <property type="term" value="C:cytosol"/>
    <property type="evidence" value="ECO:0007669"/>
    <property type="project" value="TreeGrafter"/>
</dbReference>
<dbReference type="InterPro" id="IPR005119">
    <property type="entry name" value="LysR_subst-bd"/>
</dbReference>
<dbReference type="HOGENOM" id="CLU_039613_6_0_6"/>
<dbReference type="PANTHER" id="PTHR30419">
    <property type="entry name" value="HTH-TYPE TRANSCRIPTIONAL REGULATOR YBHD"/>
    <property type="match status" value="1"/>
</dbReference>
<evidence type="ECO:0000313" key="7">
    <source>
        <dbReference type="Proteomes" id="UP000006286"/>
    </source>
</evidence>
<evidence type="ECO:0000256" key="1">
    <source>
        <dbReference type="ARBA" id="ARBA00009437"/>
    </source>
</evidence>
<dbReference type="InterPro" id="IPR036388">
    <property type="entry name" value="WH-like_DNA-bd_sf"/>
</dbReference>
<organism evidence="6 7">
    <name type="scientific">Alcanivorax dieselolei (strain DSM 16502 / CGMCC 1.3690 / MCCC 1A00001 / B-5)</name>
    <name type="common">Alloalcanivorax dieselolei</name>
    <dbReference type="NCBI Taxonomy" id="930169"/>
    <lineage>
        <taxon>Bacteria</taxon>
        <taxon>Pseudomonadati</taxon>
        <taxon>Pseudomonadota</taxon>
        <taxon>Gammaproteobacteria</taxon>
        <taxon>Oceanospirillales</taxon>
        <taxon>Alcanivoracaceae</taxon>
        <taxon>Alloalcanivorax</taxon>
    </lineage>
</organism>
<dbReference type="InterPro" id="IPR050950">
    <property type="entry name" value="HTH-type_LysR_regulators"/>
</dbReference>
<dbReference type="GO" id="GO:0003677">
    <property type="term" value="F:DNA binding"/>
    <property type="evidence" value="ECO:0007669"/>
    <property type="project" value="UniProtKB-KW"/>
</dbReference>
<feature type="domain" description="HTH lysR-type" evidence="5">
    <location>
        <begin position="44"/>
        <end position="101"/>
    </location>
</feature>
<dbReference type="AlphaFoldDB" id="K0CBE0"/>
<dbReference type="Pfam" id="PF03466">
    <property type="entry name" value="LysR_substrate"/>
    <property type="match status" value="1"/>
</dbReference>
<dbReference type="Proteomes" id="UP000006286">
    <property type="component" value="Chromosome"/>
</dbReference>
<keyword evidence="3" id="KW-0238">DNA-binding</keyword>
<evidence type="ECO:0000259" key="5">
    <source>
        <dbReference type="PROSITE" id="PS50931"/>
    </source>
</evidence>
<gene>
    <name evidence="6" type="ordered locus">B5T_00743</name>
</gene>
<dbReference type="eggNOG" id="COG0583">
    <property type="taxonomic scope" value="Bacteria"/>
</dbReference>
<comment type="similarity">
    <text evidence="1">Belongs to the LysR transcriptional regulatory family.</text>
</comment>
<dbReference type="KEGG" id="adi:B5T_00743"/>
<sequence length="342" mass="38709">MTGNLRWAWKREHDKIYPAIQTSAIYSPLRCRYGITQSESLFMYNLRLLRYVDAVARSGSIRKAAEQLNVVSSAVNRRILDIEDEIGTALFERRPRGVRLTAAGELFIAYARKQIADSERMLSEIEDLQSVRRGEVRIAAIEGMAAEFLPRTIEAFQQRHPKIRFRVYICGRGDIHTRLKEFEADIGLVFNPPADAEIRPLLEVEQRLCAFVAPDHPLAARESVRLSDCIAYPLAVPDTSLGGRALLDEFLARRSLRLEPALESNSFEMMRNFAIKSGGVCFQIQSGMPPAHLPGGMHALPLSDRGLRRGRLTLCMEHSRSLPVATARFAEYLKQRLREETS</sequence>
<dbReference type="STRING" id="930169.B5T_00743"/>
<dbReference type="GO" id="GO:0003700">
    <property type="term" value="F:DNA-binding transcription factor activity"/>
    <property type="evidence" value="ECO:0007669"/>
    <property type="project" value="InterPro"/>
</dbReference>
<dbReference type="Gene3D" id="1.10.10.10">
    <property type="entry name" value="Winged helix-like DNA-binding domain superfamily/Winged helix DNA-binding domain"/>
    <property type="match status" value="1"/>
</dbReference>
<dbReference type="SUPFAM" id="SSF46785">
    <property type="entry name" value="Winged helix' DNA-binding domain"/>
    <property type="match status" value="1"/>
</dbReference>
<keyword evidence="4" id="KW-0804">Transcription</keyword>
<dbReference type="PATRIC" id="fig|930169.3.peg.726"/>
<dbReference type="Pfam" id="PF00126">
    <property type="entry name" value="HTH_1"/>
    <property type="match status" value="1"/>
</dbReference>
<dbReference type="PROSITE" id="PS50931">
    <property type="entry name" value="HTH_LYSR"/>
    <property type="match status" value="1"/>
</dbReference>
<evidence type="ECO:0000256" key="3">
    <source>
        <dbReference type="ARBA" id="ARBA00023125"/>
    </source>
</evidence>
<dbReference type="InterPro" id="IPR036390">
    <property type="entry name" value="WH_DNA-bd_sf"/>
</dbReference>
<evidence type="ECO:0000256" key="2">
    <source>
        <dbReference type="ARBA" id="ARBA00023015"/>
    </source>
</evidence>
<evidence type="ECO:0000256" key="4">
    <source>
        <dbReference type="ARBA" id="ARBA00023163"/>
    </source>
</evidence>
<proteinExistence type="inferred from homology"/>
<reference evidence="6 7" key="1">
    <citation type="journal article" date="2012" name="J. Bacteriol.">
        <title>Complete genome sequence of Alcanivorax dieselolei type strain B5.</title>
        <authorList>
            <person name="Lai Q."/>
            <person name="Li W."/>
            <person name="Shao Z."/>
        </authorList>
    </citation>
    <scope>NUCLEOTIDE SEQUENCE [LARGE SCALE GENOMIC DNA]</scope>
    <source>
        <strain evidence="7">DSM 16502 / CGMCC 1.3690 / B-5</strain>
    </source>
</reference>
<evidence type="ECO:0000313" key="6">
    <source>
        <dbReference type="EMBL" id="AFT69027.1"/>
    </source>
</evidence>
<dbReference type="PANTHER" id="PTHR30419:SF8">
    <property type="entry name" value="NITROGEN ASSIMILATION TRANSCRIPTIONAL ACTIVATOR-RELATED"/>
    <property type="match status" value="1"/>
</dbReference>
<dbReference type="Gene3D" id="3.40.190.290">
    <property type="match status" value="1"/>
</dbReference>